<name>A0A1G2D3I6_9BACT</name>
<evidence type="ECO:0008006" key="5">
    <source>
        <dbReference type="Google" id="ProtNLM"/>
    </source>
</evidence>
<evidence type="ECO:0000313" key="4">
    <source>
        <dbReference type="Proteomes" id="UP000177996"/>
    </source>
</evidence>
<accession>A0A1G2D3I6</accession>
<evidence type="ECO:0000256" key="2">
    <source>
        <dbReference type="SAM" id="MobiDB-lite"/>
    </source>
</evidence>
<sequence length="989" mass="108813">MGEGLGSTFESTPQLPPEEALISATDDWAEQTHGFATDSAITEGDGSVATFVEGEGGKISITPQETPTEQPRAVLPESDPLTETAAETKREELALASAIAEMPPAEREEIGWKLHNIGFQIEKLKSTGLASGYGWLAEQCEEKPMLRRFFGAMKNQFAERVETTQKQMEEIEAARNEGKAEGLMKQLGNAGYLSGNLLKYGRVVSDLVGWTAGTPTRWVTLGAMATGSVLEGAKEARLENEEVKEQTRVQDIEKAAEEAWAVYEGALRNKGLNPDGEHEGISKEELIKAYQEKIPADILRRLAENPKEGTGSTLVQKMFQKHIGWAANRIQKKLDAVEGATLDEKTKAAQKEAIIGRFGRSKMLGDFDRMLAQEGTIDALAMSARYGEKGAKMVVYGMMADSLYRLWDRFGEAFAGRSWDIPDLVSSAHAGGGGAVVAETIMTPEELDVRDAEARAILEGGIAALDQGAIEKGMHTVVSGDTLGHIAKGNMAVLRLSPDELRAIGVSSGDPNMIKVGEKIDTVHLEELLNQKTALSAELHRIAPGAFAESNASLPVIAEAITPAEIPESDFTAAQEPESVSAQTTPPEIDQEAKSEAARVALEEQFERERLAAIEEARTAPRGASAYDGDVQQPAPVEERTISTGEGGPVIERGVDGTERAYYPSAHGGKEIIYETVNTHALNDPRDVAFTEEFARSKGRMPTTEEFARWKNEQYALERGYGEGQATTSPAEEFPGARRPDYAPGGRGYHLEENALVPDRRLSEITPRELARWPAGTPKPWPVDMREVERSYGNNFSRTRITAESFRFKVGRYPNEDELKLFSRVQTQGGDVEGRFVRMVQAGPYSRMQAGEYERMIRMHSVARAPLDPRFGGRPQSEYPFDPRYGGQPQAGYPYGVGHGGRPYNPFEIGGGRSSAQSEILEQRARNVWLEERARGNPNADANFRRNMEYAQRTHAREVEVREGRAHYERKRAITNVAQHILGNILRRR</sequence>
<feature type="region of interest" description="Disordered" evidence="2">
    <location>
        <begin position="619"/>
        <end position="653"/>
    </location>
</feature>
<keyword evidence="1" id="KW-0175">Coiled coil</keyword>
<dbReference type="AlphaFoldDB" id="A0A1G2D3I6"/>
<dbReference type="STRING" id="1798661.A3D65_02570"/>
<proteinExistence type="predicted"/>
<evidence type="ECO:0000313" key="3">
    <source>
        <dbReference type="EMBL" id="OGZ08216.1"/>
    </source>
</evidence>
<evidence type="ECO:0000256" key="1">
    <source>
        <dbReference type="SAM" id="Coils"/>
    </source>
</evidence>
<organism evidence="3 4">
    <name type="scientific">Candidatus Lloydbacteria bacterium RIFCSPHIGHO2_02_FULL_50_13</name>
    <dbReference type="NCBI Taxonomy" id="1798661"/>
    <lineage>
        <taxon>Bacteria</taxon>
        <taxon>Candidatus Lloydiibacteriota</taxon>
    </lineage>
</organism>
<reference evidence="3 4" key="1">
    <citation type="journal article" date="2016" name="Nat. Commun.">
        <title>Thousands of microbial genomes shed light on interconnected biogeochemical processes in an aquifer system.</title>
        <authorList>
            <person name="Anantharaman K."/>
            <person name="Brown C.T."/>
            <person name="Hug L.A."/>
            <person name="Sharon I."/>
            <person name="Castelle C.J."/>
            <person name="Probst A.J."/>
            <person name="Thomas B.C."/>
            <person name="Singh A."/>
            <person name="Wilkins M.J."/>
            <person name="Karaoz U."/>
            <person name="Brodie E.L."/>
            <person name="Williams K.H."/>
            <person name="Hubbard S.S."/>
            <person name="Banfield J.F."/>
        </authorList>
    </citation>
    <scope>NUCLEOTIDE SEQUENCE [LARGE SCALE GENOMIC DNA]</scope>
</reference>
<dbReference type="Proteomes" id="UP000177996">
    <property type="component" value="Unassembled WGS sequence"/>
</dbReference>
<feature type="coiled-coil region" evidence="1">
    <location>
        <begin position="154"/>
        <end position="181"/>
    </location>
</feature>
<protein>
    <recommendedName>
        <fullName evidence="5">LysM domain-containing protein</fullName>
    </recommendedName>
</protein>
<comment type="caution">
    <text evidence="3">The sequence shown here is derived from an EMBL/GenBank/DDBJ whole genome shotgun (WGS) entry which is preliminary data.</text>
</comment>
<dbReference type="EMBL" id="MHLL01000039">
    <property type="protein sequence ID" value="OGZ08216.1"/>
    <property type="molecule type" value="Genomic_DNA"/>
</dbReference>
<gene>
    <name evidence="3" type="ORF">A3D65_02570</name>
</gene>